<reference evidence="3" key="1">
    <citation type="journal article" date="2017" name="Genome Biol.">
        <title>Comparative genomics reveals high biological diversity and specific adaptations in the industrially and medically important fungal genus Aspergillus.</title>
        <authorList>
            <person name="de Vries R.P."/>
            <person name="Riley R."/>
            <person name="Wiebenga A."/>
            <person name="Aguilar-Osorio G."/>
            <person name="Amillis S."/>
            <person name="Uchima C.A."/>
            <person name="Anderluh G."/>
            <person name="Asadollahi M."/>
            <person name="Askin M."/>
            <person name="Barry K."/>
            <person name="Battaglia E."/>
            <person name="Bayram O."/>
            <person name="Benocci T."/>
            <person name="Braus-Stromeyer S.A."/>
            <person name="Caldana C."/>
            <person name="Canovas D."/>
            <person name="Cerqueira G.C."/>
            <person name="Chen F."/>
            <person name="Chen W."/>
            <person name="Choi C."/>
            <person name="Clum A."/>
            <person name="Dos Santos R.A."/>
            <person name="Damasio A.R."/>
            <person name="Diallinas G."/>
            <person name="Emri T."/>
            <person name="Fekete E."/>
            <person name="Flipphi M."/>
            <person name="Freyberg S."/>
            <person name="Gallo A."/>
            <person name="Gournas C."/>
            <person name="Habgood R."/>
            <person name="Hainaut M."/>
            <person name="Harispe M.L."/>
            <person name="Henrissat B."/>
            <person name="Hilden K.S."/>
            <person name="Hope R."/>
            <person name="Hossain A."/>
            <person name="Karabika E."/>
            <person name="Karaffa L."/>
            <person name="Karanyi Z."/>
            <person name="Krasevec N."/>
            <person name="Kuo A."/>
            <person name="Kusch H."/>
            <person name="LaButti K."/>
            <person name="Lagendijk E.L."/>
            <person name="Lapidus A."/>
            <person name="Levasseur A."/>
            <person name="Lindquist E."/>
            <person name="Lipzen A."/>
            <person name="Logrieco A.F."/>
            <person name="MacCabe A."/>
            <person name="Maekelae M.R."/>
            <person name="Malavazi I."/>
            <person name="Melin P."/>
            <person name="Meyer V."/>
            <person name="Mielnichuk N."/>
            <person name="Miskei M."/>
            <person name="Molnar A.P."/>
            <person name="Mule G."/>
            <person name="Ngan C.Y."/>
            <person name="Orejas M."/>
            <person name="Orosz E."/>
            <person name="Ouedraogo J.P."/>
            <person name="Overkamp K.M."/>
            <person name="Park H.-S."/>
            <person name="Perrone G."/>
            <person name="Piumi F."/>
            <person name="Punt P.J."/>
            <person name="Ram A.F."/>
            <person name="Ramon A."/>
            <person name="Rauscher S."/>
            <person name="Record E."/>
            <person name="Riano-Pachon D.M."/>
            <person name="Robert V."/>
            <person name="Roehrig J."/>
            <person name="Ruller R."/>
            <person name="Salamov A."/>
            <person name="Salih N.S."/>
            <person name="Samson R.A."/>
            <person name="Sandor E."/>
            <person name="Sanguinetti M."/>
            <person name="Schuetze T."/>
            <person name="Sepcic K."/>
            <person name="Shelest E."/>
            <person name="Sherlock G."/>
            <person name="Sophianopoulou V."/>
            <person name="Squina F.M."/>
            <person name="Sun H."/>
            <person name="Susca A."/>
            <person name="Todd R.B."/>
            <person name="Tsang A."/>
            <person name="Unkles S.E."/>
            <person name="van de Wiele N."/>
            <person name="van Rossen-Uffink D."/>
            <person name="Oliveira J.V."/>
            <person name="Vesth T.C."/>
            <person name="Visser J."/>
            <person name="Yu J.-H."/>
            <person name="Zhou M."/>
            <person name="Andersen M.R."/>
            <person name="Archer D.B."/>
            <person name="Baker S.E."/>
            <person name="Benoit I."/>
            <person name="Brakhage A.A."/>
            <person name="Braus G.H."/>
            <person name="Fischer R."/>
            <person name="Frisvad J.C."/>
            <person name="Goldman G.H."/>
            <person name="Houbraken J."/>
            <person name="Oakley B."/>
            <person name="Pocsi I."/>
            <person name="Scazzocchio C."/>
            <person name="Seiboth B."/>
            <person name="vanKuyk P.A."/>
            <person name="Wortman J."/>
            <person name="Dyer P.S."/>
            <person name="Grigoriev I.V."/>
        </authorList>
    </citation>
    <scope>NUCLEOTIDE SEQUENCE [LARGE SCALE GENOMIC DNA]</scope>
    <source>
        <strain evidence="3">CBS 101740 / IMI 381727 / IBT 21946</strain>
    </source>
</reference>
<dbReference type="EMBL" id="KV878680">
    <property type="protein sequence ID" value="OJJ76376.1"/>
    <property type="molecule type" value="Genomic_DNA"/>
</dbReference>
<accession>A0A1L9UXJ3</accession>
<dbReference type="AlphaFoldDB" id="A0A1L9UXJ3"/>
<sequence>MTVIFTSLYFLPPIPDSSSPSPATPICPFPVAPFSLHNFSLAPFPSFFLLPSSSSLRPPNPRGERKSPPFKPSRKSLGPRTPWCWP</sequence>
<feature type="region of interest" description="Disordered" evidence="1">
    <location>
        <begin position="55"/>
        <end position="86"/>
    </location>
</feature>
<gene>
    <name evidence="2" type="ORF">ASPBRDRAFT_38821</name>
</gene>
<dbReference type="RefSeq" id="XP_067483623.1">
    <property type="nucleotide sequence ID" value="XM_067624014.1"/>
</dbReference>
<evidence type="ECO:0000256" key="1">
    <source>
        <dbReference type="SAM" id="MobiDB-lite"/>
    </source>
</evidence>
<dbReference type="VEuPathDB" id="FungiDB:ASPBRDRAFT_38821"/>
<protein>
    <submittedName>
        <fullName evidence="2">Uncharacterized protein</fullName>
    </submittedName>
</protein>
<proteinExistence type="predicted"/>
<dbReference type="GeneID" id="93576502"/>
<dbReference type="Proteomes" id="UP000184499">
    <property type="component" value="Unassembled WGS sequence"/>
</dbReference>
<keyword evidence="3" id="KW-1185">Reference proteome</keyword>
<evidence type="ECO:0000313" key="2">
    <source>
        <dbReference type="EMBL" id="OJJ76376.1"/>
    </source>
</evidence>
<name>A0A1L9UXJ3_ASPBC</name>
<organism evidence="2 3">
    <name type="scientific">Aspergillus brasiliensis (strain CBS 101740 / IMI 381727 / IBT 21946)</name>
    <dbReference type="NCBI Taxonomy" id="767769"/>
    <lineage>
        <taxon>Eukaryota</taxon>
        <taxon>Fungi</taxon>
        <taxon>Dikarya</taxon>
        <taxon>Ascomycota</taxon>
        <taxon>Pezizomycotina</taxon>
        <taxon>Eurotiomycetes</taxon>
        <taxon>Eurotiomycetidae</taxon>
        <taxon>Eurotiales</taxon>
        <taxon>Aspergillaceae</taxon>
        <taxon>Aspergillus</taxon>
        <taxon>Aspergillus subgen. Circumdati</taxon>
    </lineage>
</organism>
<evidence type="ECO:0000313" key="3">
    <source>
        <dbReference type="Proteomes" id="UP000184499"/>
    </source>
</evidence>